<protein>
    <submittedName>
        <fullName evidence="2">Uncharacterized protein</fullName>
    </submittedName>
</protein>
<dbReference type="Proteomes" id="UP001151760">
    <property type="component" value="Unassembled WGS sequence"/>
</dbReference>
<comment type="caution">
    <text evidence="2">The sequence shown here is derived from an EMBL/GenBank/DDBJ whole genome shotgun (WGS) entry which is preliminary data.</text>
</comment>
<name>A0ABQ5G5R1_9ASTR</name>
<gene>
    <name evidence="2" type="ORF">Tco_1030271</name>
</gene>
<keyword evidence="3" id="KW-1185">Reference proteome</keyword>
<reference evidence="2" key="2">
    <citation type="submission" date="2022-01" db="EMBL/GenBank/DDBJ databases">
        <authorList>
            <person name="Yamashiro T."/>
            <person name="Shiraishi A."/>
            <person name="Satake H."/>
            <person name="Nakayama K."/>
        </authorList>
    </citation>
    <scope>NUCLEOTIDE SEQUENCE</scope>
</reference>
<sequence length="94" mass="10044">MTPLNCTGAPVGWSLRLRSYRNNCRRNGWNACGAVKDEDDSGSWGFDTVAPTPLPPSQSPARPQPARKLGPPTPCVGGRGAILDLVEVEAELQD</sequence>
<evidence type="ECO:0000313" key="3">
    <source>
        <dbReference type="Proteomes" id="UP001151760"/>
    </source>
</evidence>
<evidence type="ECO:0000313" key="2">
    <source>
        <dbReference type="EMBL" id="GJT70985.1"/>
    </source>
</evidence>
<evidence type="ECO:0000256" key="1">
    <source>
        <dbReference type="SAM" id="MobiDB-lite"/>
    </source>
</evidence>
<accession>A0ABQ5G5R1</accession>
<dbReference type="EMBL" id="BQNB010018130">
    <property type="protein sequence ID" value="GJT70985.1"/>
    <property type="molecule type" value="Genomic_DNA"/>
</dbReference>
<feature type="region of interest" description="Disordered" evidence="1">
    <location>
        <begin position="35"/>
        <end position="74"/>
    </location>
</feature>
<organism evidence="2 3">
    <name type="scientific">Tanacetum coccineum</name>
    <dbReference type="NCBI Taxonomy" id="301880"/>
    <lineage>
        <taxon>Eukaryota</taxon>
        <taxon>Viridiplantae</taxon>
        <taxon>Streptophyta</taxon>
        <taxon>Embryophyta</taxon>
        <taxon>Tracheophyta</taxon>
        <taxon>Spermatophyta</taxon>
        <taxon>Magnoliopsida</taxon>
        <taxon>eudicotyledons</taxon>
        <taxon>Gunneridae</taxon>
        <taxon>Pentapetalae</taxon>
        <taxon>asterids</taxon>
        <taxon>campanulids</taxon>
        <taxon>Asterales</taxon>
        <taxon>Asteraceae</taxon>
        <taxon>Asteroideae</taxon>
        <taxon>Anthemideae</taxon>
        <taxon>Anthemidinae</taxon>
        <taxon>Tanacetum</taxon>
    </lineage>
</organism>
<proteinExistence type="predicted"/>
<reference evidence="2" key="1">
    <citation type="journal article" date="2022" name="Int. J. Mol. Sci.">
        <title>Draft Genome of Tanacetum Coccineum: Genomic Comparison of Closely Related Tanacetum-Family Plants.</title>
        <authorList>
            <person name="Yamashiro T."/>
            <person name="Shiraishi A."/>
            <person name="Nakayama K."/>
            <person name="Satake H."/>
        </authorList>
    </citation>
    <scope>NUCLEOTIDE SEQUENCE</scope>
</reference>